<organism evidence="2 3">
    <name type="scientific">Petrolisthes cinctipes</name>
    <name type="common">Flat porcelain crab</name>
    <dbReference type="NCBI Taxonomy" id="88211"/>
    <lineage>
        <taxon>Eukaryota</taxon>
        <taxon>Metazoa</taxon>
        <taxon>Ecdysozoa</taxon>
        <taxon>Arthropoda</taxon>
        <taxon>Crustacea</taxon>
        <taxon>Multicrustacea</taxon>
        <taxon>Malacostraca</taxon>
        <taxon>Eumalacostraca</taxon>
        <taxon>Eucarida</taxon>
        <taxon>Decapoda</taxon>
        <taxon>Pleocyemata</taxon>
        <taxon>Anomura</taxon>
        <taxon>Galatheoidea</taxon>
        <taxon>Porcellanidae</taxon>
        <taxon>Petrolisthes</taxon>
    </lineage>
</organism>
<dbReference type="AlphaFoldDB" id="A0AAE1BNK1"/>
<feature type="region of interest" description="Disordered" evidence="1">
    <location>
        <begin position="1"/>
        <end position="32"/>
    </location>
</feature>
<reference evidence="2" key="1">
    <citation type="submission" date="2023-10" db="EMBL/GenBank/DDBJ databases">
        <title>Genome assemblies of two species of porcelain crab, Petrolisthes cinctipes and Petrolisthes manimaculis (Anomura: Porcellanidae).</title>
        <authorList>
            <person name="Angst P."/>
        </authorList>
    </citation>
    <scope>NUCLEOTIDE SEQUENCE</scope>
    <source>
        <strain evidence="2">PB745_01</strain>
        <tissue evidence="2">Gill</tissue>
    </source>
</reference>
<gene>
    <name evidence="2" type="ORF">Pcinc_040973</name>
</gene>
<sequence length="99" mass="10948">MPCPAPQPPETTPITNQLRPIPRLPTHRPHTHSLIQRQSSFCRPHAESRFTAGNVVIITGNLVVDKWVREKVVNGVDLSITPLGYAFFLVSTVTPGEIV</sequence>
<dbReference type="Proteomes" id="UP001286313">
    <property type="component" value="Unassembled WGS sequence"/>
</dbReference>
<dbReference type="EMBL" id="JAWQEG010007412">
    <property type="protein sequence ID" value="KAK3852439.1"/>
    <property type="molecule type" value="Genomic_DNA"/>
</dbReference>
<accession>A0AAE1BNK1</accession>
<name>A0AAE1BNK1_PETCI</name>
<proteinExistence type="predicted"/>
<evidence type="ECO:0000313" key="3">
    <source>
        <dbReference type="Proteomes" id="UP001286313"/>
    </source>
</evidence>
<feature type="compositionally biased region" description="Pro residues" evidence="1">
    <location>
        <begin position="1"/>
        <end position="11"/>
    </location>
</feature>
<protein>
    <submittedName>
        <fullName evidence="2">Uncharacterized protein</fullName>
    </submittedName>
</protein>
<keyword evidence="3" id="KW-1185">Reference proteome</keyword>
<comment type="caution">
    <text evidence="2">The sequence shown here is derived from an EMBL/GenBank/DDBJ whole genome shotgun (WGS) entry which is preliminary data.</text>
</comment>
<evidence type="ECO:0000313" key="2">
    <source>
        <dbReference type="EMBL" id="KAK3852439.1"/>
    </source>
</evidence>
<evidence type="ECO:0000256" key="1">
    <source>
        <dbReference type="SAM" id="MobiDB-lite"/>
    </source>
</evidence>